<reference evidence="7" key="1">
    <citation type="submission" date="2016-04" db="EMBL/GenBank/DDBJ databases">
        <authorList>
            <person name="Nguyen H.D."/>
            <person name="Samba Siva P."/>
            <person name="Cullis J."/>
            <person name="Levesque C.A."/>
            <person name="Hambleton S."/>
        </authorList>
    </citation>
    <scope>NUCLEOTIDE SEQUENCE</scope>
    <source>
        <strain evidence="7">DAOMC 236426</strain>
    </source>
</reference>
<evidence type="ECO:0000256" key="2">
    <source>
        <dbReference type="ARBA" id="ARBA00022771"/>
    </source>
</evidence>
<feature type="compositionally biased region" description="Polar residues" evidence="5">
    <location>
        <begin position="313"/>
        <end position="323"/>
    </location>
</feature>
<dbReference type="EMBL" id="LWDE02000809">
    <property type="protein sequence ID" value="KAE8244019.1"/>
    <property type="molecule type" value="Genomic_DNA"/>
</dbReference>
<feature type="domain" description="RING-type" evidence="6">
    <location>
        <begin position="1779"/>
        <end position="1820"/>
    </location>
</feature>
<feature type="compositionally biased region" description="Basic and acidic residues" evidence="5">
    <location>
        <begin position="390"/>
        <end position="403"/>
    </location>
</feature>
<feature type="region of interest" description="Disordered" evidence="5">
    <location>
        <begin position="1554"/>
        <end position="1680"/>
    </location>
</feature>
<sequence>MAPAAPPQQYSLDAREVRRDAVRIANAAARTGTRTATHVQALGHAAYEHALGPSSTRASQHLLPSGHRYTGVLAPGSTPGQGTSSSPSTGLYLATAPSLATLTAPDNMRAQKQASKDKKAKIKKRKANQAHVAASALAGRSDTSLLHPAAAGAGPSASGPSSGRASPAARSLGEEATSSRPRPTRRISSSSNLNTTVTVVASASASATAGPSSTRPVTPSTAVAARSASAESSSLTQHAAPAYAAESSTQPSRRRTTQSRASAAASELASQTEVRPYDLYREMLGEGSDEDPMLPRPSGSSRARAAPPPHVSALTQTNSSNPFTLVENAEPNPTAVLDNTPPSPQPLDDTPTYPPPPFPTGPYSTRPRTPPTPPPPLRPPDPTMNEQQQQEERELERAWEGYRARWSVPSSPPPAFVSEDEDGGPGFAPSTAGPQLRVQDNDEEEDDGIGSGSGSDDGSVSSARRAWEDDIRNGLDLPDRIARETTRRAAKSAPALGSTPGAREADEPGLVAQDSDAVVGDVYVDAGEDADAGDARPALNEAKHIVETPHVGAADHAVHSAPAESSTTVEHPSPSTEVDPLLTGPKPAATGTATASEEAQSVTQADNAAPPQAGETSVPALRGVFSVDAGAFLQRRFQGPDSGPPGTPSSSLTTTQQDQVAPPASRSDPSSQHEQTPIGGIVAPSQLPKEGGSSGGLRRLPTVNAKRLAALERRTQTQTQAQVGVLPGGTSEEVQLGGQALKEEEEGSKRTTSRSKAAARTISSSPSTAPSTATSTSTSSQTNKVSKPRIQEKYHRDALAAAERRRQLWQGTGTTSNGNDATSSPAAVVPVPTTTLVLPKAPRTSIESHYPKRNLSGGEGGGTTGAVDTDGIRPLSRSSELESHEQGELEVEDAAHSDSSEEQWQAEEQEFERLRSKEDALLRMRDRAELGDDSSDEEQEVRDAYKRSPTQRQLESLAQLDKMVPRAPPPLALGRSRSAGIAFSSSDESSDEERRLESTGSEPDDEEEEEEEEGEGREVDSSALAAFNYLRARTMQLTGFSPDDESVAPSPSPTSAPGPGRRLPAVPPPPQQQRAGSPTKAHFVQNEDDDNLIAAHVFSQFSSAQKGKSPVRPVDHLLFAGAGVRKEEVSPGVGAVRPLPVPPPRVGQPVYSVSRPASLHPALPPPRPSDSPFGPQGGMGIDRSSVGTRLKGLFGTRLEGAGAGVEVLQAETVGKVRELFDRPLAGQGQGHEGSGGEERAYPPPPRPSVEPANLRWSLPPPLPVRAPTSTVSPHPQLARLATSPITSSPFAPPSPAAAAAPAPVPVPAVVRMEDVREKEAQMNAISIARSDSLRALEARLALGATDPQKASTVSSSSPLTASPSSSNQQRPFSEDRVLHTANSGPGLSRSGAITGRSGPPPAAFFTRRFGPRPASFVNPRSGEAPRPLGRLPTITPATRHYEPTKRVVPPSSEASESGRTSEAGSAVGSAVGGAVLVPTAPPPATGTPSLLAYIPREERTQLQDPIVPTRLHADAETGVSTTSFGTPASAAAAAAATAVEVSPVQERRHSAAVDEVRMNALQRRPPPPSPPAMRESIAYGDENRSADGISAVANARRAILGRSAPPPSRAIATPPPQSVGLPPTPTPTPTRSATRPLPAIPPQVVRAESRTRTDSENSHPGTAETVPAGATTEPVEEPELQGEALLQRARSGLRPHRREPSLGITDLDLLVSQLEENGDHYENLSAISEFLGPARSTKPSAQELANLSLGKVELERRRVDASGRVKQKLSVAGVRVDRCGICLAQFREGEECCIYPCWHVYHRVCASKVLLNSRLCPSCRKDIAIES</sequence>
<gene>
    <name evidence="7" type="ORF">A4X06_0g6011</name>
</gene>
<evidence type="ECO:0000313" key="8">
    <source>
        <dbReference type="Proteomes" id="UP000077684"/>
    </source>
</evidence>
<feature type="region of interest" description="Disordered" evidence="5">
    <location>
        <begin position="1036"/>
        <end position="1086"/>
    </location>
</feature>
<organism evidence="7 8">
    <name type="scientific">Tilletia controversa</name>
    <name type="common">dwarf bunt fungus</name>
    <dbReference type="NCBI Taxonomy" id="13291"/>
    <lineage>
        <taxon>Eukaryota</taxon>
        <taxon>Fungi</taxon>
        <taxon>Dikarya</taxon>
        <taxon>Basidiomycota</taxon>
        <taxon>Ustilaginomycotina</taxon>
        <taxon>Exobasidiomycetes</taxon>
        <taxon>Tilletiales</taxon>
        <taxon>Tilletiaceae</taxon>
        <taxon>Tilletia</taxon>
    </lineage>
</organism>
<feature type="compositionally biased region" description="Low complexity" evidence="5">
    <location>
        <begin position="1350"/>
        <end position="1366"/>
    </location>
</feature>
<feature type="compositionally biased region" description="Basic and acidic residues" evidence="5">
    <location>
        <begin position="911"/>
        <end position="930"/>
    </location>
</feature>
<dbReference type="SUPFAM" id="SSF57850">
    <property type="entry name" value="RING/U-box"/>
    <property type="match status" value="1"/>
</dbReference>
<feature type="compositionally biased region" description="Basic and acidic residues" evidence="5">
    <location>
        <begin position="879"/>
        <end position="899"/>
    </location>
</feature>
<protein>
    <recommendedName>
        <fullName evidence="6">RING-type domain-containing protein</fullName>
    </recommendedName>
</protein>
<evidence type="ECO:0000313" key="7">
    <source>
        <dbReference type="EMBL" id="KAE8244019.1"/>
    </source>
</evidence>
<feature type="region of interest" description="Disordered" evidence="5">
    <location>
        <begin position="1155"/>
        <end position="1185"/>
    </location>
</feature>
<keyword evidence="1" id="KW-0479">Metal-binding</keyword>
<feature type="region of interest" description="Disordered" evidence="5">
    <location>
        <begin position="53"/>
        <end position="91"/>
    </location>
</feature>
<name>A0A8X7MPF8_9BASI</name>
<comment type="caution">
    <text evidence="7">The sequence shown here is derived from an EMBL/GenBank/DDBJ whole genome shotgun (WGS) entry which is preliminary data.</text>
</comment>
<dbReference type="InterPro" id="IPR001841">
    <property type="entry name" value="Znf_RING"/>
</dbReference>
<feature type="compositionally biased region" description="Polar residues" evidence="5">
    <location>
        <begin position="1452"/>
        <end position="1462"/>
    </location>
</feature>
<feature type="compositionally biased region" description="Low complexity" evidence="5">
    <location>
        <begin position="258"/>
        <end position="270"/>
    </location>
</feature>
<dbReference type="Pfam" id="PF13639">
    <property type="entry name" value="zf-RING_2"/>
    <property type="match status" value="1"/>
</dbReference>
<feature type="compositionally biased region" description="Pro residues" evidence="5">
    <location>
        <begin position="368"/>
        <end position="382"/>
    </location>
</feature>
<feature type="compositionally biased region" description="Acidic residues" evidence="5">
    <location>
        <begin position="931"/>
        <end position="940"/>
    </location>
</feature>
<evidence type="ECO:0000259" key="6">
    <source>
        <dbReference type="PROSITE" id="PS50089"/>
    </source>
</evidence>
<feature type="compositionally biased region" description="Low complexity" evidence="5">
    <location>
        <begin position="583"/>
        <end position="595"/>
    </location>
</feature>
<dbReference type="SMART" id="SM00184">
    <property type="entry name" value="RING"/>
    <property type="match status" value="1"/>
</dbReference>
<feature type="compositionally biased region" description="Polar residues" evidence="5">
    <location>
        <begin position="597"/>
        <end position="606"/>
    </location>
</feature>
<dbReference type="InterPro" id="IPR013083">
    <property type="entry name" value="Znf_RING/FYVE/PHD"/>
</dbReference>
<dbReference type="PANTHER" id="PTHR14155:SF627">
    <property type="entry name" value="OS06G0192800 PROTEIN"/>
    <property type="match status" value="1"/>
</dbReference>
<dbReference type="PROSITE" id="PS50089">
    <property type="entry name" value="ZF_RING_2"/>
    <property type="match status" value="1"/>
</dbReference>
<feature type="compositionally biased region" description="Basic and acidic residues" evidence="5">
    <location>
        <begin position="789"/>
        <end position="806"/>
    </location>
</feature>
<feature type="compositionally biased region" description="Low complexity" evidence="5">
    <location>
        <begin position="821"/>
        <end position="842"/>
    </location>
</feature>
<keyword evidence="2 4" id="KW-0863">Zinc-finger</keyword>
<feature type="region of interest" description="Disordered" evidence="5">
    <location>
        <begin position="103"/>
        <end position="516"/>
    </location>
</feature>
<evidence type="ECO:0000256" key="4">
    <source>
        <dbReference type="PROSITE-ProRule" id="PRU00175"/>
    </source>
</evidence>
<feature type="region of interest" description="Disordered" evidence="5">
    <location>
        <begin position="1284"/>
        <end position="1303"/>
    </location>
</feature>
<feature type="compositionally biased region" description="Basic and acidic residues" evidence="5">
    <location>
        <begin position="1647"/>
        <end position="1657"/>
    </location>
</feature>
<evidence type="ECO:0000256" key="5">
    <source>
        <dbReference type="SAM" id="MobiDB-lite"/>
    </source>
</evidence>
<keyword evidence="3" id="KW-0862">Zinc</keyword>
<reference evidence="7" key="2">
    <citation type="journal article" date="2019" name="IMA Fungus">
        <title>Genome sequencing and comparison of five Tilletia species to identify candidate genes for the detection of regulated species infecting wheat.</title>
        <authorList>
            <person name="Nguyen H.D.T."/>
            <person name="Sultana T."/>
            <person name="Kesanakurti P."/>
            <person name="Hambleton S."/>
        </authorList>
    </citation>
    <scope>NUCLEOTIDE SEQUENCE</scope>
    <source>
        <strain evidence="7">DAOMC 236426</strain>
    </source>
</reference>
<proteinExistence type="predicted"/>
<feature type="compositionally biased region" description="Acidic residues" evidence="5">
    <location>
        <begin position="1002"/>
        <end position="1015"/>
    </location>
</feature>
<feature type="compositionally biased region" description="Low complexity" evidence="5">
    <location>
        <begin position="75"/>
        <end position="91"/>
    </location>
</feature>
<feature type="compositionally biased region" description="Basic and acidic residues" evidence="5">
    <location>
        <begin position="275"/>
        <end position="284"/>
    </location>
</feature>
<feature type="compositionally biased region" description="Basic and acidic residues" evidence="5">
    <location>
        <begin position="465"/>
        <end position="487"/>
    </location>
</feature>
<keyword evidence="8" id="KW-1185">Reference proteome</keyword>
<feature type="region of interest" description="Disordered" evidence="5">
    <location>
        <begin position="528"/>
        <end position="1023"/>
    </location>
</feature>
<evidence type="ECO:0000256" key="1">
    <source>
        <dbReference type="ARBA" id="ARBA00022723"/>
    </source>
</evidence>
<dbReference type="PANTHER" id="PTHR14155">
    <property type="entry name" value="RING FINGER DOMAIN-CONTAINING"/>
    <property type="match status" value="1"/>
</dbReference>
<feature type="compositionally biased region" description="Pro residues" evidence="5">
    <location>
        <begin position="1604"/>
        <end position="1628"/>
    </location>
</feature>
<dbReference type="InterPro" id="IPR053238">
    <property type="entry name" value="RING-H2_zinc_finger"/>
</dbReference>
<dbReference type="GO" id="GO:0008270">
    <property type="term" value="F:zinc ion binding"/>
    <property type="evidence" value="ECO:0007669"/>
    <property type="project" value="UniProtKB-KW"/>
</dbReference>
<feature type="compositionally biased region" description="Basic residues" evidence="5">
    <location>
        <begin position="118"/>
        <end position="128"/>
    </location>
</feature>
<feature type="compositionally biased region" description="Polar residues" evidence="5">
    <location>
        <begin position="563"/>
        <end position="576"/>
    </location>
</feature>
<feature type="compositionally biased region" description="Low complexity" evidence="5">
    <location>
        <begin position="148"/>
        <end position="171"/>
    </location>
</feature>
<dbReference type="Gene3D" id="3.30.40.10">
    <property type="entry name" value="Zinc/RING finger domain, C3HC4 (zinc finger)"/>
    <property type="match status" value="1"/>
</dbReference>
<accession>A0A8X7MPF8</accession>
<feature type="compositionally biased region" description="Acidic residues" evidence="5">
    <location>
        <begin position="900"/>
        <end position="910"/>
    </location>
</feature>
<dbReference type="Proteomes" id="UP000077684">
    <property type="component" value="Unassembled WGS sequence"/>
</dbReference>
<feature type="compositionally biased region" description="Low complexity" evidence="5">
    <location>
        <begin position="763"/>
        <end position="780"/>
    </location>
</feature>
<feature type="compositionally biased region" description="Low complexity" evidence="5">
    <location>
        <begin position="648"/>
        <end position="659"/>
    </location>
</feature>
<feature type="compositionally biased region" description="Polar residues" evidence="5">
    <location>
        <begin position="809"/>
        <end position="820"/>
    </location>
</feature>
<feature type="region of interest" description="Disordered" evidence="5">
    <location>
        <begin position="1343"/>
        <end position="1467"/>
    </location>
</feature>
<feature type="compositionally biased region" description="Low complexity" evidence="5">
    <location>
        <begin position="178"/>
        <end position="234"/>
    </location>
</feature>
<feature type="region of interest" description="Disordered" evidence="5">
    <location>
        <begin position="1224"/>
        <end position="1250"/>
    </location>
</feature>
<evidence type="ECO:0000256" key="3">
    <source>
        <dbReference type="ARBA" id="ARBA00022833"/>
    </source>
</evidence>